<keyword evidence="4" id="KW-0862">Zinc</keyword>
<evidence type="ECO:0000256" key="1">
    <source>
        <dbReference type="ARBA" id="ARBA00005690"/>
    </source>
</evidence>
<dbReference type="GO" id="GO:0003677">
    <property type="term" value="F:DNA binding"/>
    <property type="evidence" value="ECO:0007669"/>
    <property type="project" value="UniProtKB-KW"/>
</dbReference>
<dbReference type="Pfam" id="PF08646">
    <property type="entry name" value="Rep_fac-A_C"/>
    <property type="match status" value="1"/>
</dbReference>
<dbReference type="InterPro" id="IPR007541">
    <property type="entry name" value="Uncharacterised_BSP"/>
</dbReference>
<keyword evidence="5" id="KW-0238">DNA-binding</keyword>
<evidence type="ECO:0000256" key="4">
    <source>
        <dbReference type="ARBA" id="ARBA00022833"/>
    </source>
</evidence>
<dbReference type="PANTHER" id="PTHR33321">
    <property type="match status" value="1"/>
</dbReference>
<dbReference type="InterPro" id="IPR013955">
    <property type="entry name" value="Rep_factor-A_C"/>
</dbReference>
<feature type="chain" id="PRO_5042836584" description="Replication factor A C-terminal domain-containing protein" evidence="7">
    <location>
        <begin position="25"/>
        <end position="697"/>
    </location>
</feature>
<protein>
    <recommendedName>
        <fullName evidence="8">Replication factor A C-terminal domain-containing protein</fullName>
    </recommendedName>
</protein>
<keyword evidence="10" id="KW-1185">Reference proteome</keyword>
<dbReference type="EMBL" id="CP144746">
    <property type="protein sequence ID" value="WVZ59442.1"/>
    <property type="molecule type" value="Genomic_DNA"/>
</dbReference>
<evidence type="ECO:0000313" key="9">
    <source>
        <dbReference type="EMBL" id="WVZ59442.1"/>
    </source>
</evidence>
<dbReference type="SUPFAM" id="SSF50249">
    <property type="entry name" value="Nucleic acid-binding proteins"/>
    <property type="match status" value="1"/>
</dbReference>
<dbReference type="PANTHER" id="PTHR33321:SF16">
    <property type="entry name" value="SECRETORY PROTEIN"/>
    <property type="match status" value="1"/>
</dbReference>
<dbReference type="CDD" id="cd04476">
    <property type="entry name" value="RPA1_DBD_C"/>
    <property type="match status" value="1"/>
</dbReference>
<comment type="similarity">
    <text evidence="1">Belongs to the replication factor A protein 1 family.</text>
</comment>
<accession>A0AAQ3WF85</accession>
<feature type="region of interest" description="Disordered" evidence="6">
    <location>
        <begin position="444"/>
        <end position="466"/>
    </location>
</feature>
<dbReference type="Gene3D" id="2.40.50.140">
    <property type="entry name" value="Nucleic acid-binding proteins"/>
    <property type="match status" value="1"/>
</dbReference>
<keyword evidence="7" id="KW-0732">Signal</keyword>
<gene>
    <name evidence="9" type="ORF">U9M48_009582</name>
</gene>
<keyword evidence="3" id="KW-0863">Zinc-finger</keyword>
<dbReference type="InterPro" id="IPR012340">
    <property type="entry name" value="NA-bd_OB-fold"/>
</dbReference>
<evidence type="ECO:0000256" key="5">
    <source>
        <dbReference type="ARBA" id="ARBA00023125"/>
    </source>
</evidence>
<evidence type="ECO:0000259" key="8">
    <source>
        <dbReference type="Pfam" id="PF08646"/>
    </source>
</evidence>
<reference evidence="9 10" key="1">
    <citation type="submission" date="2024-02" db="EMBL/GenBank/DDBJ databases">
        <title>High-quality chromosome-scale genome assembly of Pensacola bahiagrass (Paspalum notatum Flugge var. saurae).</title>
        <authorList>
            <person name="Vega J.M."/>
            <person name="Podio M."/>
            <person name="Orjuela J."/>
            <person name="Siena L.A."/>
            <person name="Pessino S.C."/>
            <person name="Combes M.C."/>
            <person name="Mariac C."/>
            <person name="Albertini E."/>
            <person name="Pupilli F."/>
            <person name="Ortiz J.P.A."/>
            <person name="Leblanc O."/>
        </authorList>
    </citation>
    <scope>NUCLEOTIDE SEQUENCE [LARGE SCALE GENOMIC DNA]</scope>
    <source>
        <strain evidence="9">R1</strain>
        <tissue evidence="9">Leaf</tissue>
    </source>
</reference>
<sequence length="697" mass="77452">MKQLQVATVASVLALALLAAAAGAVTFDATNTASNTAGGQRFDQAVGLDYAKQVLSDASTFIWATFNQPSPADRKPVDAVTLVVEDIDGVAFTSANGIHLSAQYVGGYTGDVKTEVTGVLYHETTHGIADYVRLKAGYAPAHWVQPGQGDRWDQGYDVTARFLDYCDSLKPGFVALLNAKMKDGYTDDFFSQILGKTVQQLWQDYKAKRQRIPRLNPHRVTGHDRKATGSLDGSLPQVRHKIVRTHYRSKEKKYLESTGRKKRKKDQENPVPGKSPAQKLAKSWRTIEQLKNLDPGEYDKDTMFLCRVSLIDIDCSDGWCYLGCDTCQKSMYNAPRKYKCSRCGPIKRPIHWYKLKAKVRDYTGTMSLMIFCEVAEELVGVSAEDLVDEIKYDDEWYTLPDKIEDLVGSTHIFQVFDKYGNGSFSVNSIMDHVSAPVLAATNTPRKEGPAPMVSGTTAQARPKSTRLQKPNKRIASLLFFLLLAAAATDGAAVTFEVANNATATPGGQRFDRDYGLDHAAHVLADASFFVWAIFNQTSPSERRPVDRVTFVVTTTDGVAYTDGSTVVLNAGYVGNYTAGDVRTEVTGVLYHETTHVWQWGLQDYDAHWWVFEGIADFVRLKAGYAPAHWVKPGQGSSWDKGYDVTARFLDYCDSLRPGFVALLNAKLKNGYSDDYFVQILGKCVQELWLEYKAKYGQ</sequence>
<name>A0AAQ3WF85_PASNO</name>
<dbReference type="Proteomes" id="UP001341281">
    <property type="component" value="Chromosome 02"/>
</dbReference>
<dbReference type="AlphaFoldDB" id="A0AAQ3WF85"/>
<dbReference type="Pfam" id="PF04450">
    <property type="entry name" value="BSP"/>
    <property type="match status" value="2"/>
</dbReference>
<evidence type="ECO:0000313" key="10">
    <source>
        <dbReference type="Proteomes" id="UP001341281"/>
    </source>
</evidence>
<evidence type="ECO:0000256" key="3">
    <source>
        <dbReference type="ARBA" id="ARBA00022771"/>
    </source>
</evidence>
<dbReference type="InterPro" id="IPR047192">
    <property type="entry name" value="Euk_RPA1_DBD_C"/>
</dbReference>
<feature type="region of interest" description="Disordered" evidence="6">
    <location>
        <begin position="213"/>
        <end position="233"/>
    </location>
</feature>
<proteinExistence type="inferred from homology"/>
<feature type="region of interest" description="Disordered" evidence="6">
    <location>
        <begin position="251"/>
        <end position="280"/>
    </location>
</feature>
<feature type="domain" description="Replication factor A C-terminal" evidence="8">
    <location>
        <begin position="316"/>
        <end position="415"/>
    </location>
</feature>
<evidence type="ECO:0000256" key="2">
    <source>
        <dbReference type="ARBA" id="ARBA00022723"/>
    </source>
</evidence>
<evidence type="ECO:0000256" key="7">
    <source>
        <dbReference type="SAM" id="SignalP"/>
    </source>
</evidence>
<dbReference type="GO" id="GO:0008270">
    <property type="term" value="F:zinc ion binding"/>
    <property type="evidence" value="ECO:0007669"/>
    <property type="project" value="UniProtKB-KW"/>
</dbReference>
<organism evidence="9 10">
    <name type="scientific">Paspalum notatum var. saurae</name>
    <dbReference type="NCBI Taxonomy" id="547442"/>
    <lineage>
        <taxon>Eukaryota</taxon>
        <taxon>Viridiplantae</taxon>
        <taxon>Streptophyta</taxon>
        <taxon>Embryophyta</taxon>
        <taxon>Tracheophyta</taxon>
        <taxon>Spermatophyta</taxon>
        <taxon>Magnoliopsida</taxon>
        <taxon>Liliopsida</taxon>
        <taxon>Poales</taxon>
        <taxon>Poaceae</taxon>
        <taxon>PACMAD clade</taxon>
        <taxon>Panicoideae</taxon>
        <taxon>Andropogonodae</taxon>
        <taxon>Paspaleae</taxon>
        <taxon>Paspalinae</taxon>
        <taxon>Paspalum</taxon>
    </lineage>
</organism>
<keyword evidence="2" id="KW-0479">Metal-binding</keyword>
<evidence type="ECO:0000256" key="6">
    <source>
        <dbReference type="SAM" id="MobiDB-lite"/>
    </source>
</evidence>
<feature type="signal peptide" evidence="7">
    <location>
        <begin position="1"/>
        <end position="24"/>
    </location>
</feature>